<name>A0ABS8P989_9PSEU</name>
<keyword evidence="4" id="KW-1185">Reference proteome</keyword>
<keyword evidence="1" id="KW-0456">Lyase</keyword>
<dbReference type="InterPro" id="IPR006680">
    <property type="entry name" value="Amidohydro-rel"/>
</dbReference>
<dbReference type="Gene3D" id="3.20.20.140">
    <property type="entry name" value="Metal-dependent hydrolases"/>
    <property type="match status" value="1"/>
</dbReference>
<dbReference type="Pfam" id="PF04909">
    <property type="entry name" value="Amidohydro_2"/>
    <property type="match status" value="1"/>
</dbReference>
<reference evidence="3 4" key="1">
    <citation type="submission" date="2021-11" db="EMBL/GenBank/DDBJ databases">
        <title>Draft genome sequence of Actinomycetospora sp. SF1 isolated from the rhizosphere soil.</title>
        <authorList>
            <person name="Duangmal K."/>
            <person name="Chantavorakit T."/>
        </authorList>
    </citation>
    <scope>NUCLEOTIDE SEQUENCE [LARGE SCALE GENOMIC DNA]</scope>
    <source>
        <strain evidence="3 4">TBRC 5722</strain>
    </source>
</reference>
<dbReference type="RefSeq" id="WP_230735333.1">
    <property type="nucleotide sequence ID" value="NZ_JAJNDB010000003.1"/>
</dbReference>
<accession>A0ABS8P989</accession>
<dbReference type="InterPro" id="IPR032465">
    <property type="entry name" value="ACMSD"/>
</dbReference>
<evidence type="ECO:0000256" key="1">
    <source>
        <dbReference type="ARBA" id="ARBA00023239"/>
    </source>
</evidence>
<dbReference type="PANTHER" id="PTHR21240:SF30">
    <property type="entry name" value="AMIDOHYDROLASE-RELATED DOMAIN-CONTAINING PROTEIN-RELATED"/>
    <property type="match status" value="1"/>
</dbReference>
<proteinExistence type="predicted"/>
<organism evidence="3 4">
    <name type="scientific">Actinomycetospora endophytica</name>
    <dbReference type="NCBI Taxonomy" id="2291215"/>
    <lineage>
        <taxon>Bacteria</taxon>
        <taxon>Bacillati</taxon>
        <taxon>Actinomycetota</taxon>
        <taxon>Actinomycetes</taxon>
        <taxon>Pseudonocardiales</taxon>
        <taxon>Pseudonocardiaceae</taxon>
        <taxon>Actinomycetospora</taxon>
    </lineage>
</organism>
<dbReference type="SUPFAM" id="SSF51556">
    <property type="entry name" value="Metallo-dependent hydrolases"/>
    <property type="match status" value="1"/>
</dbReference>
<evidence type="ECO:0000259" key="2">
    <source>
        <dbReference type="Pfam" id="PF04909"/>
    </source>
</evidence>
<evidence type="ECO:0000313" key="4">
    <source>
        <dbReference type="Proteomes" id="UP001199469"/>
    </source>
</evidence>
<gene>
    <name evidence="3" type="ORF">LQ327_15800</name>
</gene>
<dbReference type="PANTHER" id="PTHR21240">
    <property type="entry name" value="2-AMINO-3-CARBOXYLMUCONATE-6-SEMIALDEHYDE DECARBOXYLASE"/>
    <property type="match status" value="1"/>
</dbReference>
<evidence type="ECO:0000313" key="3">
    <source>
        <dbReference type="EMBL" id="MCD2194835.1"/>
    </source>
</evidence>
<dbReference type="InterPro" id="IPR032466">
    <property type="entry name" value="Metal_Hydrolase"/>
</dbReference>
<sequence>MRIIAIEEHAFPKDLDLPGAMGSGMPGVLDELDDLGEGRLATMDAAGVDVQVLSVLGHGIQEAGAAGVGLARAANDRLAAAVAEHPDRFGAFATLPLGDPTAAAEELRRTVGEAGFVGAMIFGQTHGRFLDDPQFTPVLAAATALGVPIYLHPAPPPPAVADVYFARLPEHAGATLATAGWGWHAETGMHVLRLAVSGTFDAHPDLRLVVGHMGENLPFSLARADERLTPSSAGERSVWDTVLDQVLITTAGYTTGPPLACALATFGPERILFSVDHPFADSTQATSFLRDAALDDGDRDCIAHGNAKALLGL</sequence>
<feature type="domain" description="Amidohydrolase-related" evidence="2">
    <location>
        <begin position="39"/>
        <end position="313"/>
    </location>
</feature>
<dbReference type="EMBL" id="JAJNDB010000003">
    <property type="protein sequence ID" value="MCD2194835.1"/>
    <property type="molecule type" value="Genomic_DNA"/>
</dbReference>
<dbReference type="Proteomes" id="UP001199469">
    <property type="component" value="Unassembled WGS sequence"/>
</dbReference>
<protein>
    <submittedName>
        <fullName evidence="3">Amidohydrolase family protein</fullName>
    </submittedName>
</protein>
<comment type="caution">
    <text evidence="3">The sequence shown here is derived from an EMBL/GenBank/DDBJ whole genome shotgun (WGS) entry which is preliminary data.</text>
</comment>